<proteinExistence type="predicted"/>
<keyword evidence="2" id="KW-1185">Reference proteome</keyword>
<reference evidence="1 2" key="1">
    <citation type="submission" date="2019-04" db="EMBL/GenBank/DDBJ databases">
        <title>Streptomyces sp. nov. Bv016 isolated from bark of Buahinia variegata.</title>
        <authorList>
            <person name="Kanchanasin P."/>
            <person name="Tanasupawat S."/>
            <person name="Yuki M."/>
            <person name="Kudo T."/>
        </authorList>
    </citation>
    <scope>NUCLEOTIDE SEQUENCE [LARGE SCALE GENOMIC DNA]</scope>
    <source>
        <strain evidence="1 2">JCM 4765</strain>
    </source>
</reference>
<organism evidence="1 2">
    <name type="scientific">Streptomyces griseoluteus</name>
    <dbReference type="NCBI Taxonomy" id="29306"/>
    <lineage>
        <taxon>Bacteria</taxon>
        <taxon>Bacillati</taxon>
        <taxon>Actinomycetota</taxon>
        <taxon>Actinomycetes</taxon>
        <taxon>Kitasatosporales</taxon>
        <taxon>Streptomycetaceae</taxon>
        <taxon>Streptomyces</taxon>
    </lineage>
</organism>
<sequence>MLAPIPPPPPSQRSVIIKKPRSLARRLMQDAGSGPLPVFALRIQDRARATANDFLREHGYREHRLYVLEIAGHTPRIKIGYSSAPWERLTRHIGEVNRWQHTLIQAHFSDALPDKATAKSAEQQAHAFMSKFYDCVPGSAEMFVGSDFRAGKTCVETAVACALCGRSEQLSRSVDR</sequence>
<accession>A0A4Z1D8I4</accession>
<gene>
    <name evidence="1" type="ORF">E5082_24950</name>
</gene>
<comment type="caution">
    <text evidence="1">The sequence shown here is derived from an EMBL/GenBank/DDBJ whole genome shotgun (WGS) entry which is preliminary data.</text>
</comment>
<dbReference type="Proteomes" id="UP000298513">
    <property type="component" value="Unassembled WGS sequence"/>
</dbReference>
<dbReference type="EMBL" id="SRRU01000009">
    <property type="protein sequence ID" value="TGN78795.1"/>
    <property type="molecule type" value="Genomic_DNA"/>
</dbReference>
<dbReference type="GeneID" id="91529960"/>
<evidence type="ECO:0000313" key="1">
    <source>
        <dbReference type="EMBL" id="TGN78795.1"/>
    </source>
</evidence>
<dbReference type="AlphaFoldDB" id="A0A4Z1D8I4"/>
<dbReference type="RefSeq" id="WP_135793485.1">
    <property type="nucleotide sequence ID" value="NZ_BNBQ01000002.1"/>
</dbReference>
<name>A0A4Z1D8I4_STRGP</name>
<evidence type="ECO:0000313" key="2">
    <source>
        <dbReference type="Proteomes" id="UP000298513"/>
    </source>
</evidence>
<protein>
    <submittedName>
        <fullName evidence="1">Uncharacterized protein</fullName>
    </submittedName>
</protein>